<keyword evidence="2" id="KW-1185">Reference proteome</keyword>
<gene>
    <name evidence="1" type="ORF">ACFS7Z_10590</name>
</gene>
<proteinExistence type="predicted"/>
<comment type="caution">
    <text evidence="1">The sequence shown here is derived from an EMBL/GenBank/DDBJ whole genome shotgun (WGS) entry which is preliminary data.</text>
</comment>
<dbReference type="EMBL" id="JBHUOX010000006">
    <property type="protein sequence ID" value="MFD3000809.1"/>
    <property type="molecule type" value="Genomic_DNA"/>
</dbReference>
<sequence length="143" mass="16849">MMKTLRLDIAYEFDFDLYGLVSAVKEYKLAWALNKFLGFHFIKQEDLCYDLVGQERFTVSLYEYVTDFSIVRLLKNEAVGSSPGKRPFLLPELIEFDFVLQIKGPLQQLYPQEFIQRLLRIPLVQCVKQFDPLTLKLKDNLIF</sequence>
<evidence type="ECO:0000313" key="1">
    <source>
        <dbReference type="EMBL" id="MFD3000809.1"/>
    </source>
</evidence>
<name>A0ABW6BSQ0_9BACT</name>
<organism evidence="1 2">
    <name type="scientific">Pontibacter toksunensis</name>
    <dbReference type="NCBI Taxonomy" id="1332631"/>
    <lineage>
        <taxon>Bacteria</taxon>
        <taxon>Pseudomonadati</taxon>
        <taxon>Bacteroidota</taxon>
        <taxon>Cytophagia</taxon>
        <taxon>Cytophagales</taxon>
        <taxon>Hymenobacteraceae</taxon>
        <taxon>Pontibacter</taxon>
    </lineage>
</organism>
<dbReference type="RefSeq" id="WP_377484222.1">
    <property type="nucleotide sequence ID" value="NZ_JBHUOX010000006.1"/>
</dbReference>
<reference evidence="2" key="1">
    <citation type="journal article" date="2019" name="Int. J. Syst. Evol. Microbiol.">
        <title>The Global Catalogue of Microorganisms (GCM) 10K type strain sequencing project: providing services to taxonomists for standard genome sequencing and annotation.</title>
        <authorList>
            <consortium name="The Broad Institute Genomics Platform"/>
            <consortium name="The Broad Institute Genome Sequencing Center for Infectious Disease"/>
            <person name="Wu L."/>
            <person name="Ma J."/>
        </authorList>
    </citation>
    <scope>NUCLEOTIDE SEQUENCE [LARGE SCALE GENOMIC DNA]</scope>
    <source>
        <strain evidence="2">KCTC 23984</strain>
    </source>
</reference>
<evidence type="ECO:0000313" key="2">
    <source>
        <dbReference type="Proteomes" id="UP001597641"/>
    </source>
</evidence>
<dbReference type="InterPro" id="IPR047690">
    <property type="entry name" value="IPExxxVDY_fam"/>
</dbReference>
<protein>
    <submittedName>
        <fullName evidence="1">IPExxxVDY family protein</fullName>
    </submittedName>
</protein>
<dbReference type="NCBIfam" id="NF033205">
    <property type="entry name" value="IPExxxVDY"/>
    <property type="match status" value="1"/>
</dbReference>
<accession>A0ABW6BSQ0</accession>
<dbReference type="Proteomes" id="UP001597641">
    <property type="component" value="Unassembled WGS sequence"/>
</dbReference>